<keyword evidence="5" id="KW-1185">Reference proteome</keyword>
<keyword evidence="2 4" id="KW-0067">ATP-binding</keyword>
<feature type="domain" description="ABC transporter" evidence="3">
    <location>
        <begin position="4"/>
        <end position="226"/>
    </location>
</feature>
<dbReference type="Gene3D" id="3.40.50.300">
    <property type="entry name" value="P-loop containing nucleotide triphosphate hydrolases"/>
    <property type="match status" value="1"/>
</dbReference>
<proteinExistence type="predicted"/>
<reference evidence="4 5" key="1">
    <citation type="journal article" date="2022" name="Int. J. Syst. Evol. Microbiol.">
        <title>Apilactobacillus apisilvae sp. nov., Nicolia spurrieriana gen. nov. sp. nov., Bombilactobacillus folatiphilus sp. nov. and Bombilactobacillus thymidiniphilus sp. nov., four new lactic acid bacterial isolates from stingless bees Tetragonula carbonaria and Austroplebeia australis.</title>
        <authorList>
            <person name="Oliphant S.A."/>
            <person name="Watson-Haigh N.S."/>
            <person name="Sumby K.M."/>
            <person name="Gardner J."/>
            <person name="Groom S."/>
            <person name="Jiranek V."/>
        </authorList>
    </citation>
    <scope>NUCLEOTIDE SEQUENCE [LARGE SCALE GENOMIC DNA]</scope>
    <source>
        <strain evidence="4 5">SG4_A1</strain>
    </source>
</reference>
<dbReference type="PROSITE" id="PS50893">
    <property type="entry name" value="ABC_TRANSPORTER_2"/>
    <property type="match status" value="1"/>
</dbReference>
<dbReference type="CDD" id="cd03230">
    <property type="entry name" value="ABC_DR_subfamily_A"/>
    <property type="match status" value="1"/>
</dbReference>
<protein>
    <submittedName>
        <fullName evidence="4">ABC transporter ATP-binding protein</fullName>
    </submittedName>
</protein>
<dbReference type="InterPro" id="IPR003593">
    <property type="entry name" value="AAA+_ATPase"/>
</dbReference>
<dbReference type="InterPro" id="IPR027417">
    <property type="entry name" value="P-loop_NTPase"/>
</dbReference>
<dbReference type="RefSeq" id="WP_249513273.1">
    <property type="nucleotide sequence ID" value="NZ_CP093365.1"/>
</dbReference>
<evidence type="ECO:0000313" key="5">
    <source>
        <dbReference type="Proteomes" id="UP000831947"/>
    </source>
</evidence>
<organism evidence="4 5">
    <name type="scientific">Bombilactobacillus thymidiniphilus</name>
    <dbReference type="NCBI Taxonomy" id="2923363"/>
    <lineage>
        <taxon>Bacteria</taxon>
        <taxon>Bacillati</taxon>
        <taxon>Bacillota</taxon>
        <taxon>Bacilli</taxon>
        <taxon>Lactobacillales</taxon>
        <taxon>Lactobacillaceae</taxon>
        <taxon>Bombilactobacillus</taxon>
    </lineage>
</organism>
<name>A0ABY4PEI2_9LACO</name>
<dbReference type="PANTHER" id="PTHR43158">
    <property type="entry name" value="SKFA PEPTIDE EXPORT ATP-BINDING PROTEIN SKFE"/>
    <property type="match status" value="1"/>
</dbReference>
<accession>A0ABY4PEI2</accession>
<dbReference type="InterPro" id="IPR003439">
    <property type="entry name" value="ABC_transporter-like_ATP-bd"/>
</dbReference>
<evidence type="ECO:0000256" key="2">
    <source>
        <dbReference type="ARBA" id="ARBA00022840"/>
    </source>
</evidence>
<gene>
    <name evidence="4" type="ORF">MOO47_02745</name>
</gene>
<sequence length="236" mass="26175">MHLLQMSNVSYKKNGRVILGNVDLTLDKGHFVGLAGINGAGKTTLMRLIVGVSKASAGQIEVAGVKAADLIKEHVSFSDGLVGFPKGTQVKNVAAFYQHLYPDFKPERYQQLAEFLNLQSEDKVKDLSKGTRERLTIAVTLARDTDLYLLDEPFSGVDVIGRKKIIASILDWIGDDSTIMISSHHLEEISEALDELVIIKDQTVFDHKTRAEMVELGNDSANPVEQYFEHIYEGEE</sequence>
<evidence type="ECO:0000256" key="1">
    <source>
        <dbReference type="ARBA" id="ARBA00022741"/>
    </source>
</evidence>
<keyword evidence="1" id="KW-0547">Nucleotide-binding</keyword>
<evidence type="ECO:0000313" key="4">
    <source>
        <dbReference type="EMBL" id="UQS84089.1"/>
    </source>
</evidence>
<dbReference type="Pfam" id="PF00005">
    <property type="entry name" value="ABC_tran"/>
    <property type="match status" value="1"/>
</dbReference>
<dbReference type="SMART" id="SM00382">
    <property type="entry name" value="AAA"/>
    <property type="match status" value="1"/>
</dbReference>
<dbReference type="EMBL" id="CP093365">
    <property type="protein sequence ID" value="UQS84089.1"/>
    <property type="molecule type" value="Genomic_DNA"/>
</dbReference>
<dbReference type="SUPFAM" id="SSF52540">
    <property type="entry name" value="P-loop containing nucleoside triphosphate hydrolases"/>
    <property type="match status" value="1"/>
</dbReference>
<evidence type="ECO:0000259" key="3">
    <source>
        <dbReference type="PROSITE" id="PS50893"/>
    </source>
</evidence>
<dbReference type="PANTHER" id="PTHR43158:SF1">
    <property type="entry name" value="ABC TRANSPORTER, ATP-BINDING PROTEIN"/>
    <property type="match status" value="1"/>
</dbReference>
<dbReference type="GO" id="GO:0005524">
    <property type="term" value="F:ATP binding"/>
    <property type="evidence" value="ECO:0007669"/>
    <property type="project" value="UniProtKB-KW"/>
</dbReference>
<dbReference type="Proteomes" id="UP000831947">
    <property type="component" value="Chromosome"/>
</dbReference>